<dbReference type="AlphaFoldDB" id="A0A939HKE1"/>
<dbReference type="Proteomes" id="UP000664073">
    <property type="component" value="Unassembled WGS sequence"/>
</dbReference>
<proteinExistence type="predicted"/>
<name>A0A939HKE1_9PROT</name>
<organism evidence="1 2">
    <name type="scientific">Acetobacter garciniae</name>
    <dbReference type="NCBI Taxonomy" id="2817435"/>
    <lineage>
        <taxon>Bacteria</taxon>
        <taxon>Pseudomonadati</taxon>
        <taxon>Pseudomonadota</taxon>
        <taxon>Alphaproteobacteria</taxon>
        <taxon>Acetobacterales</taxon>
        <taxon>Acetobacteraceae</taxon>
        <taxon>Acetobacter</taxon>
    </lineage>
</organism>
<gene>
    <name evidence="1" type="ORF">J2D77_12840</name>
</gene>
<evidence type="ECO:0000313" key="1">
    <source>
        <dbReference type="EMBL" id="MBO1326038.1"/>
    </source>
</evidence>
<comment type="caution">
    <text evidence="1">The sequence shown here is derived from an EMBL/GenBank/DDBJ whole genome shotgun (WGS) entry which is preliminary data.</text>
</comment>
<reference evidence="1" key="1">
    <citation type="submission" date="2021-03" db="EMBL/GenBank/DDBJ databases">
        <title>The complete genome sequence of Acetobacter sp. TBRC 12339.</title>
        <authorList>
            <person name="Charoenyingcharoen P."/>
            <person name="Yukphan P."/>
        </authorList>
    </citation>
    <scope>NUCLEOTIDE SEQUENCE</scope>
    <source>
        <strain evidence="1">TBRC 12339</strain>
    </source>
</reference>
<keyword evidence="2" id="KW-1185">Reference proteome</keyword>
<dbReference type="EMBL" id="JAFVMH010000007">
    <property type="protein sequence ID" value="MBO1326038.1"/>
    <property type="molecule type" value="Genomic_DNA"/>
</dbReference>
<protein>
    <submittedName>
        <fullName evidence="1">Uncharacterized protein</fullName>
    </submittedName>
</protein>
<sequence>MLYPARYYANYDTAAAQPTIVTGWYDTWGMSSIANAPAASAMIAVSATDWGNTAFRVSPGKGVQNGAIIDYTPPPAPIPLATQAATALAAARTYVTNTYTMLNEATPDAWVTYLKALMAIAGGTDTTSTALPAAPAS</sequence>
<accession>A0A939HKE1</accession>
<evidence type="ECO:0000313" key="2">
    <source>
        <dbReference type="Proteomes" id="UP000664073"/>
    </source>
</evidence>